<keyword evidence="2" id="KW-0238">DNA-binding</keyword>
<dbReference type="Pfam" id="PF05406">
    <property type="entry name" value="WGR"/>
    <property type="match status" value="1"/>
</dbReference>
<organism evidence="2 3">
    <name type="scientific">Roseiarcus fermentans</name>
    <dbReference type="NCBI Taxonomy" id="1473586"/>
    <lineage>
        <taxon>Bacteria</taxon>
        <taxon>Pseudomonadati</taxon>
        <taxon>Pseudomonadota</taxon>
        <taxon>Alphaproteobacteria</taxon>
        <taxon>Hyphomicrobiales</taxon>
        <taxon>Roseiarcaceae</taxon>
        <taxon>Roseiarcus</taxon>
    </lineage>
</organism>
<dbReference type="InterPro" id="IPR049809">
    <property type="entry name" value="YehF/YfeS-like_WGR"/>
</dbReference>
<sequence>MPQDALDAMLLEKVDPAKGMARFYVISVEPTLFPETALVRRWGRIGTAGRQRIELHPSPRSAGDALRRWLRRKIRRGYIPRG</sequence>
<feature type="domain" description="WGR" evidence="1">
    <location>
        <begin position="1"/>
        <end position="82"/>
    </location>
</feature>
<evidence type="ECO:0000259" key="1">
    <source>
        <dbReference type="PROSITE" id="PS51977"/>
    </source>
</evidence>
<dbReference type="SUPFAM" id="SSF142921">
    <property type="entry name" value="WGR domain-like"/>
    <property type="match status" value="1"/>
</dbReference>
<dbReference type="InterPro" id="IPR008893">
    <property type="entry name" value="WGR_domain"/>
</dbReference>
<accession>A0A366FEM3</accession>
<protein>
    <submittedName>
        <fullName evidence="2">Putative DNA-binding WGR domain protein</fullName>
    </submittedName>
</protein>
<dbReference type="Proteomes" id="UP000253529">
    <property type="component" value="Unassembled WGS sequence"/>
</dbReference>
<dbReference type="EMBL" id="QNRK01000012">
    <property type="protein sequence ID" value="RBP13061.1"/>
    <property type="molecule type" value="Genomic_DNA"/>
</dbReference>
<comment type="caution">
    <text evidence="2">The sequence shown here is derived from an EMBL/GenBank/DDBJ whole genome shotgun (WGS) entry which is preliminary data.</text>
</comment>
<evidence type="ECO:0000313" key="3">
    <source>
        <dbReference type="Proteomes" id="UP000253529"/>
    </source>
</evidence>
<gene>
    <name evidence="2" type="ORF">DFR50_11230</name>
</gene>
<proteinExistence type="predicted"/>
<dbReference type="GO" id="GO:0003677">
    <property type="term" value="F:DNA binding"/>
    <property type="evidence" value="ECO:0007669"/>
    <property type="project" value="UniProtKB-KW"/>
</dbReference>
<dbReference type="InterPro" id="IPR036930">
    <property type="entry name" value="WGR_dom_sf"/>
</dbReference>
<keyword evidence="3" id="KW-1185">Reference proteome</keyword>
<dbReference type="CDD" id="cd07996">
    <property type="entry name" value="WGR_MMR_like"/>
    <property type="match status" value="1"/>
</dbReference>
<name>A0A366FEM3_9HYPH</name>
<evidence type="ECO:0000313" key="2">
    <source>
        <dbReference type="EMBL" id="RBP13061.1"/>
    </source>
</evidence>
<dbReference type="RefSeq" id="WP_245427681.1">
    <property type="nucleotide sequence ID" value="NZ_QNRK01000012.1"/>
</dbReference>
<dbReference type="Gene3D" id="2.20.140.10">
    <property type="entry name" value="WGR domain"/>
    <property type="match status" value="1"/>
</dbReference>
<dbReference type="SMART" id="SM00773">
    <property type="entry name" value="WGR"/>
    <property type="match status" value="1"/>
</dbReference>
<reference evidence="2 3" key="1">
    <citation type="submission" date="2018-06" db="EMBL/GenBank/DDBJ databases">
        <title>Genomic Encyclopedia of Type Strains, Phase IV (KMG-IV): sequencing the most valuable type-strain genomes for metagenomic binning, comparative biology and taxonomic classification.</title>
        <authorList>
            <person name="Goeker M."/>
        </authorList>
    </citation>
    <scope>NUCLEOTIDE SEQUENCE [LARGE SCALE GENOMIC DNA]</scope>
    <source>
        <strain evidence="2 3">DSM 24875</strain>
    </source>
</reference>
<dbReference type="AlphaFoldDB" id="A0A366FEM3"/>
<dbReference type="PROSITE" id="PS51977">
    <property type="entry name" value="WGR"/>
    <property type="match status" value="1"/>
</dbReference>